<organism evidence="2 3">
    <name type="scientific">Bradyrhizobium huanghuaihaiense</name>
    <dbReference type="NCBI Taxonomy" id="990078"/>
    <lineage>
        <taxon>Bacteria</taxon>
        <taxon>Pseudomonadati</taxon>
        <taxon>Pseudomonadota</taxon>
        <taxon>Alphaproteobacteria</taxon>
        <taxon>Hyphomicrobiales</taxon>
        <taxon>Nitrobacteraceae</taxon>
        <taxon>Bradyrhizobium</taxon>
    </lineage>
</organism>
<sequence>MAQMKWTSLRYDLARAITPATGVKRYFFVVYQNEPYSKLAESSGQGRQPCVDRVGRSPSEILF</sequence>
<evidence type="ECO:0000313" key="2">
    <source>
        <dbReference type="EMBL" id="TWI68351.1"/>
    </source>
</evidence>
<comment type="caution">
    <text evidence="2">The sequence shown here is derived from an EMBL/GenBank/DDBJ whole genome shotgun (WGS) entry which is preliminary data.</text>
</comment>
<proteinExistence type="predicted"/>
<evidence type="ECO:0000313" key="3">
    <source>
        <dbReference type="Proteomes" id="UP000316291"/>
    </source>
</evidence>
<gene>
    <name evidence="2" type="ORF">IQ16_04195</name>
</gene>
<keyword evidence="3" id="KW-1185">Reference proteome</keyword>
<protein>
    <submittedName>
        <fullName evidence="2">Uncharacterized protein</fullName>
    </submittedName>
</protein>
<dbReference type="EMBL" id="VLLA01000010">
    <property type="protein sequence ID" value="TWI68351.1"/>
    <property type="molecule type" value="Genomic_DNA"/>
</dbReference>
<evidence type="ECO:0000256" key="1">
    <source>
        <dbReference type="SAM" id="MobiDB-lite"/>
    </source>
</evidence>
<dbReference type="Proteomes" id="UP000316291">
    <property type="component" value="Unassembled WGS sequence"/>
</dbReference>
<dbReference type="AlphaFoldDB" id="A0A562RH03"/>
<reference evidence="2 3" key="1">
    <citation type="journal article" date="2015" name="Stand. Genomic Sci.">
        <title>Genomic Encyclopedia of Bacterial and Archaeal Type Strains, Phase III: the genomes of soil and plant-associated and newly described type strains.</title>
        <authorList>
            <person name="Whitman W.B."/>
            <person name="Woyke T."/>
            <person name="Klenk H.P."/>
            <person name="Zhou Y."/>
            <person name="Lilburn T.G."/>
            <person name="Beck B.J."/>
            <person name="De Vos P."/>
            <person name="Vandamme P."/>
            <person name="Eisen J.A."/>
            <person name="Garrity G."/>
            <person name="Hugenholtz P."/>
            <person name="Kyrpides N.C."/>
        </authorList>
    </citation>
    <scope>NUCLEOTIDE SEQUENCE [LARGE SCALE GENOMIC DNA]</scope>
    <source>
        <strain evidence="2 3">CGMCC 1.10948</strain>
    </source>
</reference>
<feature type="region of interest" description="Disordered" evidence="1">
    <location>
        <begin position="40"/>
        <end position="63"/>
    </location>
</feature>
<name>A0A562RH03_9BRAD</name>
<accession>A0A562RH03</accession>